<reference evidence="1 3" key="2">
    <citation type="journal article" date="2014" name="BMC Genomics">
        <title>An improved genome release (version Mt4.0) for the model legume Medicago truncatula.</title>
        <authorList>
            <person name="Tang H."/>
            <person name="Krishnakumar V."/>
            <person name="Bidwell S."/>
            <person name="Rosen B."/>
            <person name="Chan A."/>
            <person name="Zhou S."/>
            <person name="Gentzbittel L."/>
            <person name="Childs K.L."/>
            <person name="Yandell M."/>
            <person name="Gundlach H."/>
            <person name="Mayer K.F."/>
            <person name="Schwartz D.C."/>
            <person name="Town C.D."/>
        </authorList>
    </citation>
    <scope>GENOME REANNOTATION</scope>
    <source>
        <strain evidence="2 3">cv. Jemalong A17</strain>
    </source>
</reference>
<dbReference type="PaxDb" id="3880-AES73701"/>
<dbReference type="EnsemblPlants" id="AES73701">
    <property type="protein sequence ID" value="AES73701"/>
    <property type="gene ID" value="MTR_3g107820"/>
</dbReference>
<reference evidence="1 3" key="1">
    <citation type="journal article" date="2011" name="Nature">
        <title>The Medicago genome provides insight into the evolution of rhizobial symbioses.</title>
        <authorList>
            <person name="Young N.D."/>
            <person name="Debelle F."/>
            <person name="Oldroyd G.E."/>
            <person name="Geurts R."/>
            <person name="Cannon S.B."/>
            <person name="Udvardi M.K."/>
            <person name="Benedito V.A."/>
            <person name="Mayer K.F."/>
            <person name="Gouzy J."/>
            <person name="Schoof H."/>
            <person name="Van de Peer Y."/>
            <person name="Proost S."/>
            <person name="Cook D.R."/>
            <person name="Meyers B.C."/>
            <person name="Spannagl M."/>
            <person name="Cheung F."/>
            <person name="De Mita S."/>
            <person name="Krishnakumar V."/>
            <person name="Gundlach H."/>
            <person name="Zhou S."/>
            <person name="Mudge J."/>
            <person name="Bharti A.K."/>
            <person name="Murray J.D."/>
            <person name="Naoumkina M.A."/>
            <person name="Rosen B."/>
            <person name="Silverstein K.A."/>
            <person name="Tang H."/>
            <person name="Rombauts S."/>
            <person name="Zhao P.X."/>
            <person name="Zhou P."/>
            <person name="Barbe V."/>
            <person name="Bardou P."/>
            <person name="Bechner M."/>
            <person name="Bellec A."/>
            <person name="Berger A."/>
            <person name="Berges H."/>
            <person name="Bidwell S."/>
            <person name="Bisseling T."/>
            <person name="Choisne N."/>
            <person name="Couloux A."/>
            <person name="Denny R."/>
            <person name="Deshpande S."/>
            <person name="Dai X."/>
            <person name="Doyle J.J."/>
            <person name="Dudez A.M."/>
            <person name="Farmer A.D."/>
            <person name="Fouteau S."/>
            <person name="Franken C."/>
            <person name="Gibelin C."/>
            <person name="Gish J."/>
            <person name="Goldstein S."/>
            <person name="Gonzalez A.J."/>
            <person name="Green P.J."/>
            <person name="Hallab A."/>
            <person name="Hartog M."/>
            <person name="Hua A."/>
            <person name="Humphray S.J."/>
            <person name="Jeong D.H."/>
            <person name="Jing Y."/>
            <person name="Jocker A."/>
            <person name="Kenton S.M."/>
            <person name="Kim D.J."/>
            <person name="Klee K."/>
            <person name="Lai H."/>
            <person name="Lang C."/>
            <person name="Lin S."/>
            <person name="Macmil S.L."/>
            <person name="Magdelenat G."/>
            <person name="Matthews L."/>
            <person name="McCorrison J."/>
            <person name="Monaghan E.L."/>
            <person name="Mun J.H."/>
            <person name="Najar F.Z."/>
            <person name="Nicholson C."/>
            <person name="Noirot C."/>
            <person name="O'Bleness M."/>
            <person name="Paule C.R."/>
            <person name="Poulain J."/>
            <person name="Prion F."/>
            <person name="Qin B."/>
            <person name="Qu C."/>
            <person name="Retzel E.F."/>
            <person name="Riddle C."/>
            <person name="Sallet E."/>
            <person name="Samain S."/>
            <person name="Samson N."/>
            <person name="Sanders I."/>
            <person name="Saurat O."/>
            <person name="Scarpelli C."/>
            <person name="Schiex T."/>
            <person name="Segurens B."/>
            <person name="Severin A.J."/>
            <person name="Sherrier D.J."/>
            <person name="Shi R."/>
            <person name="Sims S."/>
            <person name="Singer S.R."/>
            <person name="Sinharoy S."/>
            <person name="Sterck L."/>
            <person name="Viollet A."/>
            <person name="Wang B.B."/>
            <person name="Wang K."/>
            <person name="Wang M."/>
            <person name="Wang X."/>
            <person name="Warfsmann J."/>
            <person name="Weissenbach J."/>
            <person name="White D.D."/>
            <person name="White J.D."/>
            <person name="Wiley G.B."/>
            <person name="Wincker P."/>
            <person name="Xing Y."/>
            <person name="Yang L."/>
            <person name="Yao Z."/>
            <person name="Ying F."/>
            <person name="Zhai J."/>
            <person name="Zhou L."/>
            <person name="Zuber A."/>
            <person name="Denarie J."/>
            <person name="Dixon R.A."/>
            <person name="May G.D."/>
            <person name="Schwartz D.C."/>
            <person name="Rogers J."/>
            <person name="Quetier F."/>
            <person name="Town C.D."/>
            <person name="Roe B.A."/>
        </authorList>
    </citation>
    <scope>NUCLEOTIDE SEQUENCE [LARGE SCALE GENOMIC DNA]</scope>
    <source>
        <strain evidence="1">A17</strain>
        <strain evidence="2 3">cv. Jemalong A17</strain>
    </source>
</reference>
<organism evidence="1 3">
    <name type="scientific">Medicago truncatula</name>
    <name type="common">Barrel medic</name>
    <name type="synonym">Medicago tribuloides</name>
    <dbReference type="NCBI Taxonomy" id="3880"/>
    <lineage>
        <taxon>Eukaryota</taxon>
        <taxon>Viridiplantae</taxon>
        <taxon>Streptophyta</taxon>
        <taxon>Embryophyta</taxon>
        <taxon>Tracheophyta</taxon>
        <taxon>Spermatophyta</taxon>
        <taxon>Magnoliopsida</taxon>
        <taxon>eudicotyledons</taxon>
        <taxon>Gunneridae</taxon>
        <taxon>Pentapetalae</taxon>
        <taxon>rosids</taxon>
        <taxon>fabids</taxon>
        <taxon>Fabales</taxon>
        <taxon>Fabaceae</taxon>
        <taxon>Papilionoideae</taxon>
        <taxon>50 kb inversion clade</taxon>
        <taxon>NPAAA clade</taxon>
        <taxon>Hologalegina</taxon>
        <taxon>IRL clade</taxon>
        <taxon>Trifolieae</taxon>
        <taxon>Medicago</taxon>
    </lineage>
</organism>
<proteinExistence type="predicted"/>
<reference evidence="2" key="3">
    <citation type="submission" date="2015-04" db="UniProtKB">
        <authorList>
            <consortium name="EnsemblPlants"/>
        </authorList>
    </citation>
    <scope>IDENTIFICATION</scope>
    <source>
        <strain evidence="2">cv. Jemalong A17</strain>
    </source>
</reference>
<dbReference type="EMBL" id="CM001219">
    <property type="protein sequence ID" value="AES73701.1"/>
    <property type="molecule type" value="Genomic_DNA"/>
</dbReference>
<dbReference type="AlphaFoldDB" id="G7JBN5"/>
<evidence type="ECO:0000313" key="2">
    <source>
        <dbReference type="EnsemblPlants" id="AES73701"/>
    </source>
</evidence>
<accession>G7JBN5</accession>
<dbReference type="HOGENOM" id="CLU_2870997_0_0_1"/>
<evidence type="ECO:0000313" key="3">
    <source>
        <dbReference type="Proteomes" id="UP000002051"/>
    </source>
</evidence>
<name>G7JBN5_MEDTR</name>
<protein>
    <submittedName>
        <fullName evidence="1 2">Uncharacterized protein</fullName>
    </submittedName>
</protein>
<keyword evidence="3" id="KW-1185">Reference proteome</keyword>
<gene>
    <name evidence="1" type="ordered locus">MTR_3g107820</name>
</gene>
<dbReference type="Proteomes" id="UP000002051">
    <property type="component" value="Chromosome 3"/>
</dbReference>
<sequence>MGIQKKKQIRQGITISLALHEATSSKQFGYYARIFVNIDLLDLLPNYLRVKRDGYAFTVNVKYE</sequence>
<evidence type="ECO:0000313" key="1">
    <source>
        <dbReference type="EMBL" id="AES73701.1"/>
    </source>
</evidence>